<feature type="transmembrane region" description="Helical" evidence="7">
    <location>
        <begin position="187"/>
        <end position="211"/>
    </location>
</feature>
<evidence type="ECO:0000256" key="1">
    <source>
        <dbReference type="ARBA" id="ARBA00004141"/>
    </source>
</evidence>
<feature type="compositionally biased region" description="Polar residues" evidence="6">
    <location>
        <begin position="1"/>
        <end position="13"/>
    </location>
</feature>
<dbReference type="PANTHER" id="PTHR22950">
    <property type="entry name" value="AMINO ACID TRANSPORTER"/>
    <property type="match status" value="1"/>
</dbReference>
<feature type="transmembrane region" description="Helical" evidence="7">
    <location>
        <begin position="56"/>
        <end position="85"/>
    </location>
</feature>
<protein>
    <recommendedName>
        <fullName evidence="8">Amino acid transporter transmembrane domain-containing protein</fullName>
    </recommendedName>
</protein>
<organism evidence="9 10">
    <name type="scientific">Phialophora macrospora</name>
    <dbReference type="NCBI Taxonomy" id="1851006"/>
    <lineage>
        <taxon>Eukaryota</taxon>
        <taxon>Fungi</taxon>
        <taxon>Dikarya</taxon>
        <taxon>Ascomycota</taxon>
        <taxon>Pezizomycotina</taxon>
        <taxon>Eurotiomycetes</taxon>
        <taxon>Chaetothyriomycetidae</taxon>
        <taxon>Chaetothyriales</taxon>
        <taxon>Herpotrichiellaceae</taxon>
        <taxon>Phialophora</taxon>
    </lineage>
</organism>
<evidence type="ECO:0000313" key="9">
    <source>
        <dbReference type="EMBL" id="KIW73158.1"/>
    </source>
</evidence>
<proteinExistence type="inferred from homology"/>
<dbReference type="GO" id="GO:0015179">
    <property type="term" value="F:L-amino acid transmembrane transporter activity"/>
    <property type="evidence" value="ECO:0007669"/>
    <property type="project" value="TreeGrafter"/>
</dbReference>
<keyword evidence="5 7" id="KW-0472">Membrane</keyword>
<feature type="region of interest" description="Disordered" evidence="6">
    <location>
        <begin position="1"/>
        <end position="22"/>
    </location>
</feature>
<feature type="transmembrane region" description="Helical" evidence="7">
    <location>
        <begin position="316"/>
        <end position="337"/>
    </location>
</feature>
<dbReference type="Proteomes" id="UP000054266">
    <property type="component" value="Unassembled WGS sequence"/>
</dbReference>
<gene>
    <name evidence="9" type="ORF">PV04_01296</name>
</gene>
<evidence type="ECO:0000256" key="2">
    <source>
        <dbReference type="ARBA" id="ARBA00008066"/>
    </source>
</evidence>
<feature type="domain" description="Amino acid transporter transmembrane" evidence="8">
    <location>
        <begin position="41"/>
        <end position="447"/>
    </location>
</feature>
<dbReference type="Pfam" id="PF01490">
    <property type="entry name" value="Aa_trans"/>
    <property type="match status" value="1"/>
</dbReference>
<evidence type="ECO:0000256" key="3">
    <source>
        <dbReference type="ARBA" id="ARBA00022692"/>
    </source>
</evidence>
<feature type="transmembrane region" description="Helical" evidence="7">
    <location>
        <begin position="133"/>
        <end position="154"/>
    </location>
</feature>
<feature type="transmembrane region" description="Helical" evidence="7">
    <location>
        <begin position="161"/>
        <end position="181"/>
    </location>
</feature>
<feature type="transmembrane region" description="Helical" evidence="7">
    <location>
        <begin position="275"/>
        <end position="296"/>
    </location>
</feature>
<dbReference type="GO" id="GO:0016020">
    <property type="term" value="C:membrane"/>
    <property type="evidence" value="ECO:0007669"/>
    <property type="project" value="UniProtKB-SubCell"/>
</dbReference>
<dbReference type="STRING" id="5601.A0A0D2FXG9"/>
<reference evidence="9 10" key="1">
    <citation type="submission" date="2015-01" db="EMBL/GenBank/DDBJ databases">
        <title>The Genome Sequence of Capronia semiimmersa CBS27337.</title>
        <authorList>
            <consortium name="The Broad Institute Genomics Platform"/>
            <person name="Cuomo C."/>
            <person name="de Hoog S."/>
            <person name="Gorbushina A."/>
            <person name="Stielow B."/>
            <person name="Teixiera M."/>
            <person name="Abouelleil A."/>
            <person name="Chapman S.B."/>
            <person name="Priest M."/>
            <person name="Young S.K."/>
            <person name="Wortman J."/>
            <person name="Nusbaum C."/>
            <person name="Birren B."/>
        </authorList>
    </citation>
    <scope>NUCLEOTIDE SEQUENCE [LARGE SCALE GENOMIC DNA]</scope>
    <source>
        <strain evidence="9 10">CBS 27337</strain>
    </source>
</reference>
<feature type="transmembrane region" description="Helical" evidence="7">
    <location>
        <begin position="423"/>
        <end position="445"/>
    </location>
</feature>
<dbReference type="AlphaFoldDB" id="A0A0D2FXG9"/>
<dbReference type="EMBL" id="KN846956">
    <property type="protein sequence ID" value="KIW73158.1"/>
    <property type="molecule type" value="Genomic_DNA"/>
</dbReference>
<keyword evidence="10" id="KW-1185">Reference proteome</keyword>
<evidence type="ECO:0000256" key="7">
    <source>
        <dbReference type="SAM" id="Phobius"/>
    </source>
</evidence>
<dbReference type="HOGENOM" id="CLU_027816_3_1_1"/>
<comment type="similarity">
    <text evidence="2">Belongs to the amino acid/polyamine transporter 2 family.</text>
</comment>
<dbReference type="PANTHER" id="PTHR22950:SF697">
    <property type="entry name" value="AMINO ACID TRANSPORTER (EUROFUNG)"/>
    <property type="match status" value="1"/>
</dbReference>
<comment type="subcellular location">
    <subcellularLocation>
        <location evidence="1">Membrane</location>
        <topology evidence="1">Multi-pass membrane protein</topology>
    </subcellularLocation>
</comment>
<keyword evidence="3 7" id="KW-0812">Transmembrane</keyword>
<evidence type="ECO:0000256" key="5">
    <source>
        <dbReference type="ARBA" id="ARBA00023136"/>
    </source>
</evidence>
<name>A0A0D2FXG9_9EURO</name>
<accession>A0A0D2FXG9</accession>
<evidence type="ECO:0000256" key="6">
    <source>
        <dbReference type="SAM" id="MobiDB-lite"/>
    </source>
</evidence>
<feature type="transmembrane region" description="Helical" evidence="7">
    <location>
        <begin position="358"/>
        <end position="383"/>
    </location>
</feature>
<evidence type="ECO:0000259" key="8">
    <source>
        <dbReference type="Pfam" id="PF01490"/>
    </source>
</evidence>
<keyword evidence="4 7" id="KW-1133">Transmembrane helix</keyword>
<evidence type="ECO:0000256" key="4">
    <source>
        <dbReference type="ARBA" id="ARBA00022989"/>
    </source>
</evidence>
<evidence type="ECO:0000313" key="10">
    <source>
        <dbReference type="Proteomes" id="UP000054266"/>
    </source>
</evidence>
<dbReference type="InterPro" id="IPR013057">
    <property type="entry name" value="AA_transpt_TM"/>
</dbReference>
<feature type="transmembrane region" description="Helical" evidence="7">
    <location>
        <begin position="389"/>
        <end position="411"/>
    </location>
</feature>
<sequence>MDTEKPPNSQVSTPVDDDRHSGSVDEAEVFVTGQGGINFRTVGWVRASMFFTKMTFATGVLAIPAALYVLGAVAGAIFIVFWGAVNTYCALIQGRFKLKYPSVHTVPDCAHTAALELGWSKRTALVVREISEFFYLFTWVLVSGVVILGLTIALNAVSKHATCTVTFGFVAYVFVTTLASIPKIHQLGWITWAGFISMVTAVMIVVIAVTLRDRPAAAPQTGPFDLGFSAIPPMGTTFAAAWSASGAIFASSANTSGFVPVISEMRRPQDYHKSVYCCMAWITSSYLAFSLVVYAYCGKWVSAVALGSAGPTIKIIAYAIAIPGLSAGCVIAIHVAAKSFFVRFLRNTTHLTHRTKTHWAVWLSCTYGVGAVGWIICEAIPFYGNLTSLVGGVGFGYLGICVPAVLWMVLNPGYRTGSLKQSFQWYAHAALLVVGLFVVIGGAYANIVSIKAQFDAKAVGSAFSCADNSLTIAGG</sequence>